<accession>A0A076MRN3</accession>
<protein>
    <submittedName>
        <fullName evidence="4">Enoyl-CoA hydratase</fullName>
    </submittedName>
</protein>
<dbReference type="PANTHER" id="PTHR43459:SF1">
    <property type="entry name" value="EG:BACN32G11.4 PROTEIN"/>
    <property type="match status" value="1"/>
</dbReference>
<dbReference type="HOGENOM" id="CLU_009834_7_2_11"/>
<keyword evidence="3" id="KW-0472">Membrane</keyword>
<keyword evidence="3" id="KW-1133">Transmembrane helix</keyword>
<name>A0A076MRN3_AMYME</name>
<evidence type="ECO:0000256" key="2">
    <source>
        <dbReference type="RuleBase" id="RU003707"/>
    </source>
</evidence>
<dbReference type="STRING" id="1068978.AMETH_3222"/>
<feature type="transmembrane region" description="Helical" evidence="3">
    <location>
        <begin position="123"/>
        <end position="147"/>
    </location>
</feature>
<dbReference type="Gene3D" id="3.90.226.10">
    <property type="entry name" value="2-enoyl-CoA Hydratase, Chain A, domain 1"/>
    <property type="match status" value="1"/>
</dbReference>
<dbReference type="RefSeq" id="WP_017982142.1">
    <property type="nucleotide sequence ID" value="NZ_AQUL01000001.1"/>
</dbReference>
<comment type="similarity">
    <text evidence="1 2">Belongs to the enoyl-CoA hydratase/isomerase family.</text>
</comment>
<dbReference type="Gene3D" id="1.10.12.10">
    <property type="entry name" value="Lyase 2-enoyl-coa Hydratase, Chain A, domain 2"/>
    <property type="match status" value="1"/>
</dbReference>
<organism evidence="4 5">
    <name type="scientific">Amycolatopsis methanolica 239</name>
    <dbReference type="NCBI Taxonomy" id="1068978"/>
    <lineage>
        <taxon>Bacteria</taxon>
        <taxon>Bacillati</taxon>
        <taxon>Actinomycetota</taxon>
        <taxon>Actinomycetes</taxon>
        <taxon>Pseudonocardiales</taxon>
        <taxon>Pseudonocardiaceae</taxon>
        <taxon>Amycolatopsis</taxon>
        <taxon>Amycolatopsis methanolica group</taxon>
    </lineage>
</organism>
<dbReference type="PROSITE" id="PS00166">
    <property type="entry name" value="ENOYL_COA_HYDRATASE"/>
    <property type="match status" value="1"/>
</dbReference>
<dbReference type="InterPro" id="IPR018376">
    <property type="entry name" value="Enoyl-CoA_hyd/isom_CS"/>
</dbReference>
<gene>
    <name evidence="4" type="primary">paaG</name>
    <name evidence="4" type="ORF">AMETH_3222</name>
</gene>
<dbReference type="Pfam" id="PF00378">
    <property type="entry name" value="ECH_1"/>
    <property type="match status" value="1"/>
</dbReference>
<evidence type="ECO:0000256" key="1">
    <source>
        <dbReference type="ARBA" id="ARBA00005254"/>
    </source>
</evidence>
<dbReference type="AlphaFoldDB" id="A0A076MRN3"/>
<evidence type="ECO:0000313" key="4">
    <source>
        <dbReference type="EMBL" id="AIJ23314.1"/>
    </source>
</evidence>
<evidence type="ECO:0000256" key="3">
    <source>
        <dbReference type="SAM" id="Phobius"/>
    </source>
</evidence>
<dbReference type="SUPFAM" id="SSF52096">
    <property type="entry name" value="ClpP/crotonase"/>
    <property type="match status" value="1"/>
</dbReference>
<evidence type="ECO:0000313" key="5">
    <source>
        <dbReference type="Proteomes" id="UP000062973"/>
    </source>
</evidence>
<dbReference type="eggNOG" id="COG1024">
    <property type="taxonomic scope" value="Bacteria"/>
</dbReference>
<feature type="transmembrane region" description="Helical" evidence="3">
    <location>
        <begin position="92"/>
        <end position="111"/>
    </location>
</feature>
<dbReference type="PANTHER" id="PTHR43459">
    <property type="entry name" value="ENOYL-COA HYDRATASE"/>
    <property type="match status" value="1"/>
</dbReference>
<dbReference type="GO" id="GO:0003824">
    <property type="term" value="F:catalytic activity"/>
    <property type="evidence" value="ECO:0007669"/>
    <property type="project" value="InterPro"/>
</dbReference>
<dbReference type="EMBL" id="CP009110">
    <property type="protein sequence ID" value="AIJ23314.1"/>
    <property type="molecule type" value="Genomic_DNA"/>
</dbReference>
<dbReference type="OrthoDB" id="9777711at2"/>
<sequence>MAAVLIEREDAVLRVTWNRPEALNALTSQMLSDASEAIEAADPGVRAIVLTGAGRAFSSGADLTAVNPGQALGTETIDCANRLIRAIRATPAPVIAVVNGLAAGAGCSIALATDLTVAAESAYFLLAFAGVGLMPDAGATAVIPAAAGRARATRMAMLGERIPARTAEEWGLITAAVPDAEFPDEAGRLVTRVASGPTHAFARTKHAFNRTALAGLETALEAEREGQVFLFGTDDFAEGTDAFLGKRKPRFTGK</sequence>
<dbReference type="CDD" id="cd06558">
    <property type="entry name" value="crotonase-like"/>
    <property type="match status" value="1"/>
</dbReference>
<dbReference type="PATRIC" id="fig|1068978.7.peg.3440"/>
<proteinExistence type="inferred from homology"/>
<keyword evidence="5" id="KW-1185">Reference proteome</keyword>
<keyword evidence="3" id="KW-0812">Transmembrane</keyword>
<dbReference type="Proteomes" id="UP000062973">
    <property type="component" value="Chromosome"/>
</dbReference>
<dbReference type="InterPro" id="IPR029045">
    <property type="entry name" value="ClpP/crotonase-like_dom_sf"/>
</dbReference>
<reference evidence="4 5" key="1">
    <citation type="submission" date="2014-07" db="EMBL/GenBank/DDBJ databases">
        <title>Whole Genome Sequence of the Amycolatopsis methanolica 239.</title>
        <authorList>
            <person name="Tang B."/>
        </authorList>
    </citation>
    <scope>NUCLEOTIDE SEQUENCE [LARGE SCALE GENOMIC DNA]</scope>
    <source>
        <strain evidence="4 5">239</strain>
    </source>
</reference>
<dbReference type="KEGG" id="amq:AMETH_3222"/>
<dbReference type="InterPro" id="IPR001753">
    <property type="entry name" value="Enoyl-CoA_hydra/iso"/>
</dbReference>
<dbReference type="InterPro" id="IPR014748">
    <property type="entry name" value="Enoyl-CoA_hydra_C"/>
</dbReference>